<reference evidence="1 2" key="1">
    <citation type="submission" date="2016-03" db="EMBL/GenBank/DDBJ databases">
        <title>Draft genome sequence of Paenibacillus glacialis DSM 22343.</title>
        <authorList>
            <person name="Shin S.-K."/>
            <person name="Yi H."/>
        </authorList>
    </citation>
    <scope>NUCLEOTIDE SEQUENCE [LARGE SCALE GENOMIC DNA]</scope>
    <source>
        <strain evidence="1 2">DSM 22343</strain>
    </source>
</reference>
<evidence type="ECO:0000313" key="2">
    <source>
        <dbReference type="Proteomes" id="UP000076967"/>
    </source>
</evidence>
<name>A0A168KV13_9BACL</name>
<keyword evidence="2" id="KW-1185">Reference proteome</keyword>
<comment type="caution">
    <text evidence="1">The sequence shown here is derived from an EMBL/GenBank/DDBJ whole genome shotgun (WGS) entry which is preliminary data.</text>
</comment>
<dbReference type="RefSeq" id="WP_068533198.1">
    <property type="nucleotide sequence ID" value="NZ_LVJH01000021.1"/>
</dbReference>
<accession>A0A168KV13</accession>
<dbReference type="STRING" id="494026.PGLA_12615"/>
<organism evidence="1 2">
    <name type="scientific">Paenibacillus glacialis</name>
    <dbReference type="NCBI Taxonomy" id="494026"/>
    <lineage>
        <taxon>Bacteria</taxon>
        <taxon>Bacillati</taxon>
        <taxon>Bacillota</taxon>
        <taxon>Bacilli</taxon>
        <taxon>Bacillales</taxon>
        <taxon>Paenibacillaceae</taxon>
        <taxon>Paenibacillus</taxon>
    </lineage>
</organism>
<dbReference type="OrthoDB" id="5783260at2"/>
<evidence type="ECO:0008006" key="3">
    <source>
        <dbReference type="Google" id="ProtNLM"/>
    </source>
</evidence>
<gene>
    <name evidence="1" type="ORF">PGLA_12615</name>
</gene>
<dbReference type="AlphaFoldDB" id="A0A168KV13"/>
<proteinExistence type="predicted"/>
<evidence type="ECO:0000313" key="1">
    <source>
        <dbReference type="EMBL" id="OAB42500.1"/>
    </source>
</evidence>
<dbReference type="Proteomes" id="UP000076967">
    <property type="component" value="Unassembled WGS sequence"/>
</dbReference>
<sequence>MYIGIDLSSGNNISNTSLTILERTNNHSLKLVSITSGLTDKDILEVIDNYKGDCVIGIDSPLSTNGDNKCRESDNQLKERLKEINNYVQ</sequence>
<dbReference type="EMBL" id="LVJH01000021">
    <property type="protein sequence ID" value="OAB42500.1"/>
    <property type="molecule type" value="Genomic_DNA"/>
</dbReference>
<protein>
    <recommendedName>
        <fullName evidence="3">DUF429 domain-containing protein</fullName>
    </recommendedName>
</protein>